<evidence type="ECO:0008006" key="3">
    <source>
        <dbReference type="Google" id="ProtNLM"/>
    </source>
</evidence>
<name>A0A1T4K939_TREPO</name>
<keyword evidence="2" id="KW-1185">Reference proteome</keyword>
<evidence type="ECO:0000313" key="2">
    <source>
        <dbReference type="Proteomes" id="UP000190423"/>
    </source>
</evidence>
<dbReference type="STRING" id="261392.SAMN02745149_01053"/>
<dbReference type="OrthoDB" id="367491at2"/>
<organism evidence="1 2">
    <name type="scientific">Treponema porcinum</name>
    <dbReference type="NCBI Taxonomy" id="261392"/>
    <lineage>
        <taxon>Bacteria</taxon>
        <taxon>Pseudomonadati</taxon>
        <taxon>Spirochaetota</taxon>
        <taxon>Spirochaetia</taxon>
        <taxon>Spirochaetales</taxon>
        <taxon>Treponemataceae</taxon>
        <taxon>Treponema</taxon>
    </lineage>
</organism>
<dbReference type="Proteomes" id="UP000190423">
    <property type="component" value="Unassembled WGS sequence"/>
</dbReference>
<evidence type="ECO:0000313" key="1">
    <source>
        <dbReference type="EMBL" id="SJZ38962.1"/>
    </source>
</evidence>
<accession>A0A1T4K939</accession>
<dbReference type="Pfam" id="PF09986">
    <property type="entry name" value="DUF2225"/>
    <property type="match status" value="1"/>
</dbReference>
<dbReference type="EMBL" id="FUWG01000007">
    <property type="protein sequence ID" value="SJZ38962.1"/>
    <property type="molecule type" value="Genomic_DNA"/>
</dbReference>
<gene>
    <name evidence="1" type="ORF">SAMN02745149_01053</name>
</gene>
<dbReference type="RefSeq" id="WP_143593218.1">
    <property type="nucleotide sequence ID" value="NZ_FUWG01000007.1"/>
</dbReference>
<reference evidence="1 2" key="1">
    <citation type="submission" date="2017-02" db="EMBL/GenBank/DDBJ databases">
        <authorList>
            <person name="Peterson S.W."/>
        </authorList>
    </citation>
    <scope>NUCLEOTIDE SEQUENCE [LARGE SCALE GENOMIC DNA]</scope>
    <source>
        <strain evidence="1 2">ATCC BAA-908</strain>
    </source>
</reference>
<proteinExistence type="predicted"/>
<protein>
    <recommendedName>
        <fullName evidence="3">DUF2225 domain-containing protein</fullName>
    </recommendedName>
</protein>
<sequence length="293" mass="33708">MIAGVKKADAKKKPAISYWSKEKCICPVCKKSFDREVMLSGNGRMIAGNLSDDLHRTFEPSARFGRIYPLIYEIGACPNCYTALLWNDFKELKNRDAEERIFSHKEDRKNKVNTIFPHFVLNRERTIFDGAAMYYLAILTYSDANPELLPTMKSAFLTLRLAWLTRELNAACPGHNYDYVSQVFYRKALFFYNQSIINETERVEKCSTLSNFGPDMDKNYGWDGVIYLRGLLEYKYGQKDDLQLRLKSLSESKTAIARIFGLGKSSKDKPGPLLEKARDLYDMLSKEVSDDDI</sequence>
<dbReference type="GeneID" id="78317523"/>
<dbReference type="InterPro" id="IPR018708">
    <property type="entry name" value="DUF2225"/>
</dbReference>
<dbReference type="AlphaFoldDB" id="A0A1T4K939"/>